<comment type="caution">
    <text evidence="1">The sequence shown here is derived from an EMBL/GenBank/DDBJ whole genome shotgun (WGS) entry which is preliminary data.</text>
</comment>
<organism evidence="1 2">
    <name type="scientific">Treponema vincentii F0403</name>
    <dbReference type="NCBI Taxonomy" id="1125702"/>
    <lineage>
        <taxon>Bacteria</taxon>
        <taxon>Pseudomonadati</taxon>
        <taxon>Spirochaetota</taxon>
        <taxon>Spirochaetia</taxon>
        <taxon>Spirochaetales</taxon>
        <taxon>Treponemataceae</taxon>
        <taxon>Treponema</taxon>
    </lineage>
</organism>
<dbReference type="NCBIfam" id="TIGR02328">
    <property type="entry name" value="TIGR02328 family protein"/>
    <property type="match status" value="1"/>
</dbReference>
<sequence length="121" mass="14595">MRLWHQDMINKLPRQQLLGQHRECCALRGNGWGRQHATVNYVFRYSPYLLYCYHRLIMAEMNRRGYRVSPEWLDKDYRGKRCPAYNNLAVIEVPGPIYTEHDDCYYRECLKNLETKGIHLD</sequence>
<dbReference type="HOGENOM" id="CLU_131456_0_0_12"/>
<dbReference type="InterPro" id="IPR004260">
    <property type="entry name" value="Pyr-dimer_DNA_glycosylase"/>
</dbReference>
<dbReference type="EMBL" id="ATFC01000010">
    <property type="protein sequence ID" value="EPF46066.1"/>
    <property type="molecule type" value="Genomic_DNA"/>
</dbReference>
<dbReference type="InterPro" id="IPR012650">
    <property type="entry name" value="CHP02328"/>
</dbReference>
<dbReference type="Proteomes" id="UP000014605">
    <property type="component" value="Unassembled WGS sequence"/>
</dbReference>
<proteinExistence type="predicted"/>
<protein>
    <recommendedName>
        <fullName evidence="3">Pyrimidine dimer DNA glycosylase</fullName>
    </recommendedName>
</protein>
<dbReference type="AlphaFoldDB" id="S3L9I3"/>
<reference evidence="1 2" key="1">
    <citation type="submission" date="2013-04" db="EMBL/GenBank/DDBJ databases">
        <title>The Genome Sequence of Treponema vincentii F0403.</title>
        <authorList>
            <consortium name="The Broad Institute Genomics Platform"/>
            <person name="Earl A."/>
            <person name="Ward D."/>
            <person name="Feldgarden M."/>
            <person name="Gevers D."/>
            <person name="Leonetti C."/>
            <person name="Izard J."/>
            <person name="Walker B."/>
            <person name="Young S."/>
            <person name="Zeng Q."/>
            <person name="Gargeya S."/>
            <person name="Fitzgerald M."/>
            <person name="Haas B."/>
            <person name="Abouelleil A."/>
            <person name="Allen A.W."/>
            <person name="Alvarado L."/>
            <person name="Arachchi H.M."/>
            <person name="Berlin A.M."/>
            <person name="Chapman S.B."/>
            <person name="Gainer-Dewar J."/>
            <person name="Goldberg J."/>
            <person name="Griggs A."/>
            <person name="Gujja S."/>
            <person name="Hansen M."/>
            <person name="Howarth C."/>
            <person name="Imamovic A."/>
            <person name="Ireland A."/>
            <person name="Larimer J."/>
            <person name="McCowan C."/>
            <person name="Murphy C."/>
            <person name="Pearson M."/>
            <person name="Poon T.W."/>
            <person name="Priest M."/>
            <person name="Roberts A."/>
            <person name="Saif S."/>
            <person name="Shea T."/>
            <person name="Sisk P."/>
            <person name="Sykes S."/>
            <person name="Wortman J."/>
            <person name="Nusbaum C."/>
            <person name="Birren B."/>
        </authorList>
    </citation>
    <scope>NUCLEOTIDE SEQUENCE [LARGE SCALE GENOMIC DNA]</scope>
    <source>
        <strain evidence="1 2">F0403</strain>
    </source>
</reference>
<evidence type="ECO:0008006" key="3">
    <source>
        <dbReference type="Google" id="ProtNLM"/>
    </source>
</evidence>
<accession>S3L9I3</accession>
<dbReference type="GeneID" id="301462616"/>
<name>S3L9I3_9SPIR</name>
<dbReference type="RefSeq" id="WP_016519410.1">
    <property type="nucleotide sequence ID" value="NZ_KE332512.1"/>
</dbReference>
<dbReference type="Pfam" id="PF03013">
    <property type="entry name" value="Pyr_excise"/>
    <property type="match status" value="1"/>
</dbReference>
<evidence type="ECO:0000313" key="1">
    <source>
        <dbReference type="EMBL" id="EPF46066.1"/>
    </source>
</evidence>
<evidence type="ECO:0000313" key="2">
    <source>
        <dbReference type="Proteomes" id="UP000014605"/>
    </source>
</evidence>
<keyword evidence="2" id="KW-1185">Reference proteome</keyword>
<gene>
    <name evidence="1" type="ORF">HMPREF1222_02156</name>
</gene>